<evidence type="ECO:0000313" key="2">
    <source>
        <dbReference type="Proteomes" id="UP000046395"/>
    </source>
</evidence>
<keyword evidence="1" id="KW-0472">Membrane</keyword>
<feature type="transmembrane region" description="Helical" evidence="1">
    <location>
        <begin position="76"/>
        <end position="103"/>
    </location>
</feature>
<reference evidence="3" key="1">
    <citation type="submission" date="2019-12" db="UniProtKB">
        <authorList>
            <consortium name="WormBaseParasite"/>
        </authorList>
    </citation>
    <scope>IDENTIFICATION</scope>
</reference>
<evidence type="ECO:0000313" key="3">
    <source>
        <dbReference type="WBParaSite" id="TMUE_1000005731.1"/>
    </source>
</evidence>
<keyword evidence="1" id="KW-1133">Transmembrane helix</keyword>
<keyword evidence="2" id="KW-1185">Reference proteome</keyword>
<dbReference type="WBParaSite" id="TMUE_1000005731.1">
    <property type="protein sequence ID" value="TMUE_1000005731.1"/>
    <property type="gene ID" value="WBGene00286681"/>
</dbReference>
<protein>
    <submittedName>
        <fullName evidence="3">Uncharacterized protein</fullName>
    </submittedName>
</protein>
<keyword evidence="1" id="KW-0812">Transmembrane</keyword>
<organism evidence="2 3">
    <name type="scientific">Trichuris muris</name>
    <name type="common">Mouse whipworm</name>
    <dbReference type="NCBI Taxonomy" id="70415"/>
    <lineage>
        <taxon>Eukaryota</taxon>
        <taxon>Metazoa</taxon>
        <taxon>Ecdysozoa</taxon>
        <taxon>Nematoda</taxon>
        <taxon>Enoplea</taxon>
        <taxon>Dorylaimia</taxon>
        <taxon>Trichinellida</taxon>
        <taxon>Trichuridae</taxon>
        <taxon>Trichuris</taxon>
    </lineage>
</organism>
<name>A0A5S6QED9_TRIMR</name>
<dbReference type="AlphaFoldDB" id="A0A5S6QED9"/>
<sequence>MVTADSLLMKVGLRDYLYILHGLDQTNLSNRLLYTSVFNDADKDNAVSTERRGTVKLDRPKNCFCGKQQEITSIGIVIFNFCSVLSPSSIFATMYAIVAKILLGQSHRIFYSRLRFSASR</sequence>
<evidence type="ECO:0000256" key="1">
    <source>
        <dbReference type="SAM" id="Phobius"/>
    </source>
</evidence>
<proteinExistence type="predicted"/>
<accession>A0A5S6QED9</accession>
<dbReference type="Proteomes" id="UP000046395">
    <property type="component" value="Unassembled WGS sequence"/>
</dbReference>